<evidence type="ECO:0000313" key="1">
    <source>
        <dbReference type="EMBL" id="RPD60355.1"/>
    </source>
</evidence>
<dbReference type="AlphaFoldDB" id="A0A5C2S921"/>
<protein>
    <submittedName>
        <fullName evidence="1">Uncharacterized protein</fullName>
    </submittedName>
</protein>
<proteinExistence type="predicted"/>
<dbReference type="EMBL" id="ML122266">
    <property type="protein sequence ID" value="RPD60355.1"/>
    <property type="molecule type" value="Genomic_DNA"/>
</dbReference>
<sequence length="157" mass="17587">MYKQIRIHPRPAPKVVNGFIPDAECRRRRWTCWYCELAYGDEAPTTTPQEVDKLRNGVEFTCSRMLPGIHQTSLPPQPCPACRGRENCISALYLRPSGRCYVAGDERATQFRARRCSRAEVGGPPVRSPTGIRSIGMFSFVLMTCGVRSIIHTSGAK</sequence>
<evidence type="ECO:0000313" key="2">
    <source>
        <dbReference type="Proteomes" id="UP000313359"/>
    </source>
</evidence>
<dbReference type="Proteomes" id="UP000313359">
    <property type="component" value="Unassembled WGS sequence"/>
</dbReference>
<gene>
    <name evidence="1" type="ORF">L227DRAFT_99647</name>
</gene>
<keyword evidence="2" id="KW-1185">Reference proteome</keyword>
<dbReference type="OrthoDB" id="2753611at2759"/>
<name>A0A5C2S921_9APHY</name>
<accession>A0A5C2S921</accession>
<reference evidence="1" key="1">
    <citation type="journal article" date="2018" name="Genome Biol. Evol.">
        <title>Genomics and development of Lentinus tigrinus, a white-rot wood-decaying mushroom with dimorphic fruiting bodies.</title>
        <authorList>
            <person name="Wu B."/>
            <person name="Xu Z."/>
            <person name="Knudson A."/>
            <person name="Carlson A."/>
            <person name="Chen N."/>
            <person name="Kovaka S."/>
            <person name="LaButti K."/>
            <person name="Lipzen A."/>
            <person name="Pennachio C."/>
            <person name="Riley R."/>
            <person name="Schakwitz W."/>
            <person name="Umezawa K."/>
            <person name="Ohm R.A."/>
            <person name="Grigoriev I.V."/>
            <person name="Nagy L.G."/>
            <person name="Gibbons J."/>
            <person name="Hibbett D."/>
        </authorList>
    </citation>
    <scope>NUCLEOTIDE SEQUENCE [LARGE SCALE GENOMIC DNA]</scope>
    <source>
        <strain evidence="1">ALCF2SS1-6</strain>
    </source>
</reference>
<organism evidence="1 2">
    <name type="scientific">Lentinus tigrinus ALCF2SS1-6</name>
    <dbReference type="NCBI Taxonomy" id="1328759"/>
    <lineage>
        <taxon>Eukaryota</taxon>
        <taxon>Fungi</taxon>
        <taxon>Dikarya</taxon>
        <taxon>Basidiomycota</taxon>
        <taxon>Agaricomycotina</taxon>
        <taxon>Agaricomycetes</taxon>
        <taxon>Polyporales</taxon>
        <taxon>Polyporaceae</taxon>
        <taxon>Lentinus</taxon>
    </lineage>
</organism>